<feature type="coiled-coil region" evidence="1">
    <location>
        <begin position="600"/>
        <end position="655"/>
    </location>
</feature>
<dbReference type="PANTHER" id="PTHR23159:SF31">
    <property type="entry name" value="CENTROSOME-ASSOCIATED PROTEIN CEP250 ISOFORM X1"/>
    <property type="match status" value="1"/>
</dbReference>
<feature type="region of interest" description="Disordered" evidence="2">
    <location>
        <begin position="1014"/>
        <end position="1036"/>
    </location>
</feature>
<sequence>MSTASQKLPVIAALDALSQEPFFIKQLVKEVQDNPEYSQDSALSTAKIRCVFDELIFANYIAKVGRKYKTTVKLQDLVSGTHAGSDQLTSGFNGNGRSIEMYATVVQMIETDTGSSGQDMEVDERPLAVRRKRRSSVGHSMPATEEGTSDTIEISQNEDSAKVTVTPTSTPRKPKKRVRFSDPGPAIASTGLTPAVGRCSIRPEVHIATLSASSTRKSSKTPRRRRSLPARLPAASTSGVDPPKPLSGEVQFASLRQVLDPRVQRVLWRNKLSAEVNEIETEKRVAAKQQRSAERRLKERLEAKDKQLGELLEEIEITRQLAIDVMPTESQDVNRDQTVSDLKQEIGRLREELESHKEQTAGSSAMIGGVGEYDDDDDDFMMITQDDFSNDTMSSALAGPQQRDSSLAPTGMSLATAPRYEATEAETQTALPDKVRAELRQQIEDLQANLDSLNRLLGRSEEDRQRLLSKLHRFLPENSPRSDQASLDAALDTVLTQLVFEQSRSGDARAALHALSSDISLLGFEGEGVEDMLNTIRHQFRQARLELEYMSPGENVDGFENAKLLSMLVERVRSLMKEVRDGEGALKGRVQKELVLRSELDGVSGQLKDAEMKIGELETDLDEKDRSLGKLQRALDGYRNEVKSLETLIGNLDDEHQTAIAKLQGEMDEAVHDLEGQVSEETARRQSMKDDAEGKSALIAELEARVVAAMGRLEEVNAELRITKGERDDEVRRLENEYRELDEKSRRDLNKRDEHMVELQYQMENAQSRLTEAQTSIADLTACKTALEVRLTEEVKRSIHALETLQAGMRITMAEKEEVVQKLESRIRELDSRYLDDISGRDGQILELREQNEGLHTTLSEARASISSLTTSKTSLEARLTEEVDSHIRDIEAVQAEMCTKVNENEQSIRRLECEKKALSDRHRDDLSNRDSLLLEMRHQIETLQNTLANAQVSIKNLTASKATLEARLAEEVEKGTSTVEGMQAEMMRALALMGDMGNEYLRNTKPRDLQLPSNGVGSGVDDKQHAGLSPLTPNSIVKFAQEQPEKLSGRRRYDSGIGVFDEEYDGMEA</sequence>
<dbReference type="Proteomes" id="UP000698800">
    <property type="component" value="Unassembled WGS sequence"/>
</dbReference>
<feature type="region of interest" description="Disordered" evidence="2">
    <location>
        <begin position="114"/>
        <end position="192"/>
    </location>
</feature>
<feature type="compositionally biased region" description="Polar residues" evidence="2">
    <location>
        <begin position="149"/>
        <end position="171"/>
    </location>
</feature>
<comment type="caution">
    <text evidence="3">The sequence shown here is derived from an EMBL/GenBank/DDBJ whole genome shotgun (WGS) entry which is preliminary data.</text>
</comment>
<organism evidence="3 4">
    <name type="scientific">Glutinoglossum americanum</name>
    <dbReference type="NCBI Taxonomy" id="1670608"/>
    <lineage>
        <taxon>Eukaryota</taxon>
        <taxon>Fungi</taxon>
        <taxon>Dikarya</taxon>
        <taxon>Ascomycota</taxon>
        <taxon>Pezizomycotina</taxon>
        <taxon>Geoglossomycetes</taxon>
        <taxon>Geoglossales</taxon>
        <taxon>Geoglossaceae</taxon>
        <taxon>Glutinoglossum</taxon>
    </lineage>
</organism>
<reference evidence="3" key="1">
    <citation type="submission" date="2021-03" db="EMBL/GenBank/DDBJ databases">
        <title>Comparative genomics and phylogenomic investigation of the class Geoglossomycetes provide insights into ecological specialization and systematics.</title>
        <authorList>
            <person name="Melie T."/>
            <person name="Pirro S."/>
            <person name="Miller A.N."/>
            <person name="Quandt A."/>
        </authorList>
    </citation>
    <scope>NUCLEOTIDE SEQUENCE</scope>
    <source>
        <strain evidence="3">GBOQ0MN5Z8</strain>
    </source>
</reference>
<dbReference type="AlphaFoldDB" id="A0A9P8I7T6"/>
<name>A0A9P8I7T6_9PEZI</name>
<proteinExistence type="predicted"/>
<evidence type="ECO:0000313" key="4">
    <source>
        <dbReference type="Proteomes" id="UP000698800"/>
    </source>
</evidence>
<feature type="region of interest" description="Disordered" evidence="2">
    <location>
        <begin position="210"/>
        <end position="245"/>
    </location>
</feature>
<feature type="coiled-coil region" evidence="1">
    <location>
        <begin position="436"/>
        <end position="470"/>
    </location>
</feature>
<dbReference type="EMBL" id="JAGHQL010000116">
    <property type="protein sequence ID" value="KAH0538254.1"/>
    <property type="molecule type" value="Genomic_DNA"/>
</dbReference>
<evidence type="ECO:0000256" key="2">
    <source>
        <dbReference type="SAM" id="MobiDB-lite"/>
    </source>
</evidence>
<evidence type="ECO:0000313" key="3">
    <source>
        <dbReference type="EMBL" id="KAH0538254.1"/>
    </source>
</evidence>
<evidence type="ECO:0000256" key="1">
    <source>
        <dbReference type="SAM" id="Coils"/>
    </source>
</evidence>
<accession>A0A9P8I7T6</accession>
<feature type="coiled-coil region" evidence="1">
    <location>
        <begin position="877"/>
        <end position="975"/>
    </location>
</feature>
<keyword evidence="1" id="KW-0175">Coiled coil</keyword>
<gene>
    <name evidence="3" type="ORF">FGG08_005125</name>
</gene>
<dbReference type="OrthoDB" id="3532430at2759"/>
<feature type="coiled-coil region" evidence="1">
    <location>
        <begin position="269"/>
        <end position="359"/>
    </location>
</feature>
<feature type="region of interest" description="Disordered" evidence="2">
    <location>
        <begin position="391"/>
        <end position="410"/>
    </location>
</feature>
<keyword evidence="4" id="KW-1185">Reference proteome</keyword>
<dbReference type="PANTHER" id="PTHR23159">
    <property type="entry name" value="CENTROSOMAL PROTEIN 2"/>
    <property type="match status" value="1"/>
</dbReference>
<protein>
    <submittedName>
        <fullName evidence="3">Uncharacterized protein</fullName>
    </submittedName>
</protein>
<feature type="compositionally biased region" description="Basic residues" evidence="2">
    <location>
        <begin position="217"/>
        <end position="228"/>
    </location>
</feature>
<dbReference type="Gene3D" id="1.10.287.1490">
    <property type="match status" value="2"/>
</dbReference>
<feature type="coiled-coil region" evidence="1">
    <location>
        <begin position="685"/>
        <end position="776"/>
    </location>
</feature>